<dbReference type="EMBL" id="QUSW01000008">
    <property type="protein sequence ID" value="RQP21996.1"/>
    <property type="molecule type" value="Genomic_DNA"/>
</dbReference>
<dbReference type="PANTHER" id="PTHR11786:SF0">
    <property type="entry name" value="ARYLAMINE N-ACETYLTRANSFERASE 4-RELATED"/>
    <property type="match status" value="1"/>
</dbReference>
<dbReference type="Proteomes" id="UP000267464">
    <property type="component" value="Unassembled WGS sequence"/>
</dbReference>
<dbReference type="Pfam" id="PF00797">
    <property type="entry name" value="Acetyltransf_2"/>
    <property type="match status" value="1"/>
</dbReference>
<evidence type="ECO:0000313" key="4">
    <source>
        <dbReference type="Proteomes" id="UP000267464"/>
    </source>
</evidence>
<dbReference type="InterPro" id="IPR038765">
    <property type="entry name" value="Papain-like_cys_pep_sf"/>
</dbReference>
<sequence>MPPVSIDLPRYLDRIGWTGDLPRPTLPDLRTLVARHTAAIPFENINPLLGARVSLDVADIERKMVADGRGGYCFEQNRLFATALENIGFKLSTLIARVLWTKDEDAITTRSHMLLKVETSQGPHLVDVGFGGLTLTGALALVEDIEQATPHEPFRLVRRDDGDWRMQAQVQGEWKTLYRFDLQPQHPIDYEAPNHYAATFPLSHFTDTLIVARTLPGARLALRNGDYSIHRKGAESEKRLLGSVDAICRALVEDFGIRLPEGGALQRRLAEVIQPQQVGDSAN</sequence>
<keyword evidence="4" id="KW-1185">Reference proteome</keyword>
<organism evidence="3 4">
    <name type="scientific">Piscinibacter terrae</name>
    <dbReference type="NCBI Taxonomy" id="2496871"/>
    <lineage>
        <taxon>Bacteria</taxon>
        <taxon>Pseudomonadati</taxon>
        <taxon>Pseudomonadota</taxon>
        <taxon>Betaproteobacteria</taxon>
        <taxon>Burkholderiales</taxon>
        <taxon>Sphaerotilaceae</taxon>
        <taxon>Piscinibacter</taxon>
    </lineage>
</organism>
<dbReference type="OrthoDB" id="7181050at2"/>
<dbReference type="SUPFAM" id="SSF54001">
    <property type="entry name" value="Cysteine proteinases"/>
    <property type="match status" value="1"/>
</dbReference>
<gene>
    <name evidence="3" type="ORF">DZC73_23540</name>
</gene>
<dbReference type="AlphaFoldDB" id="A0A3N7HLT2"/>
<dbReference type="Gene3D" id="3.30.2140.10">
    <property type="entry name" value="Arylamine N-acetyltransferase"/>
    <property type="match status" value="1"/>
</dbReference>
<reference evidence="3 4" key="2">
    <citation type="submission" date="2018-12" db="EMBL/GenBank/DDBJ databases">
        <title>Rhizobacter gummiphilus sp. nov., a rubber-degrading bacterium isolated from the soil of a botanical garden in Japan.</title>
        <authorList>
            <person name="Shunsuke S.S."/>
        </authorList>
    </citation>
    <scope>NUCLEOTIDE SEQUENCE [LARGE SCALE GENOMIC DNA]</scope>
    <source>
        <strain evidence="3 4">S-16</strain>
    </source>
</reference>
<protein>
    <submittedName>
        <fullName evidence="3">Arylamine N-acetyltransferase</fullName>
    </submittedName>
</protein>
<comment type="similarity">
    <text evidence="1 2">Belongs to the arylamine N-acetyltransferase family.</text>
</comment>
<accession>A0A3N7HLT2</accession>
<keyword evidence="3" id="KW-0808">Transferase</keyword>
<name>A0A3N7HLT2_9BURK</name>
<evidence type="ECO:0000256" key="2">
    <source>
        <dbReference type="RuleBase" id="RU003452"/>
    </source>
</evidence>
<dbReference type="PANTHER" id="PTHR11786">
    <property type="entry name" value="N-HYDROXYARYLAMINE O-ACETYLTRANSFERASE"/>
    <property type="match status" value="1"/>
</dbReference>
<proteinExistence type="inferred from homology"/>
<reference evidence="3 4" key="1">
    <citation type="submission" date="2018-08" db="EMBL/GenBank/DDBJ databases">
        <authorList>
            <person name="Khan S.A."/>
            <person name="Jeon C.O."/>
            <person name="Chun B.H."/>
            <person name="Jeong S.E."/>
        </authorList>
    </citation>
    <scope>NUCLEOTIDE SEQUENCE [LARGE SCALE GENOMIC DNA]</scope>
    <source>
        <strain evidence="3 4">S-16</strain>
    </source>
</reference>
<evidence type="ECO:0000313" key="3">
    <source>
        <dbReference type="EMBL" id="RQP21996.1"/>
    </source>
</evidence>
<dbReference type="PRINTS" id="PR01543">
    <property type="entry name" value="ANATRNSFRASE"/>
</dbReference>
<evidence type="ECO:0000256" key="1">
    <source>
        <dbReference type="ARBA" id="ARBA00006547"/>
    </source>
</evidence>
<dbReference type="InterPro" id="IPR001447">
    <property type="entry name" value="Arylamine_N-AcTrfase"/>
</dbReference>
<dbReference type="RefSeq" id="WP_124542836.1">
    <property type="nucleotide sequence ID" value="NZ_QUSW01000008.1"/>
</dbReference>
<dbReference type="GO" id="GO:0016407">
    <property type="term" value="F:acetyltransferase activity"/>
    <property type="evidence" value="ECO:0007669"/>
    <property type="project" value="InterPro"/>
</dbReference>
<dbReference type="Gene3D" id="2.40.128.150">
    <property type="entry name" value="Cysteine proteinases"/>
    <property type="match status" value="1"/>
</dbReference>
<comment type="caution">
    <text evidence="3">The sequence shown here is derived from an EMBL/GenBank/DDBJ whole genome shotgun (WGS) entry which is preliminary data.</text>
</comment>